<name>A0A518K9N9_9BACT</name>
<proteinExistence type="predicted"/>
<dbReference type="PROSITE" id="PS00409">
    <property type="entry name" value="PROKAR_NTER_METHYL"/>
    <property type="match status" value="1"/>
</dbReference>
<sequence length="351" mass="38417">MKTLSNATKDVSRSDSGGYRLGGFTLVELLVVIAIIGILVALLLPAVQAAREAARRTQCVNQMKQIGLGALNYESTKGEFPPGAMAYGTWGVLPANRPQVPFLCPNEDCNGTNWAIELLPFLEQQQIYDWYDQTEHNFEEGDPDGDGLYNQRVRDIEFAMMKCPSDFAANNLDQVPAPGSYKAMAGVITQLPGGAWINWSSPKGPPSNPAMAVIKQNYRYRGLLHAVGAYNVKPEKMKNVIDGASKSLMIGEYHWEGDGDPEPVWWAVTHRNFNKGEAFADPLLRSGNLDHCRRNIVTAPESWACDRTYGSMHAGDGGNWLRVDGSVAFITTSLDGLLYEAMATIAGEDGI</sequence>
<evidence type="ECO:0000256" key="1">
    <source>
        <dbReference type="SAM" id="Phobius"/>
    </source>
</evidence>
<accession>A0A518K9N9</accession>
<dbReference type="EMBL" id="CP036349">
    <property type="protein sequence ID" value="QDV74501.1"/>
    <property type="molecule type" value="Genomic_DNA"/>
</dbReference>
<dbReference type="AlphaFoldDB" id="A0A518K9N9"/>
<evidence type="ECO:0000313" key="4">
    <source>
        <dbReference type="Proteomes" id="UP000316426"/>
    </source>
</evidence>
<dbReference type="KEGG" id="bmei:Spa11_27050"/>
<keyword evidence="1" id="KW-1133">Transmembrane helix</keyword>
<organism evidence="3 4">
    <name type="scientific">Botrimarina mediterranea</name>
    <dbReference type="NCBI Taxonomy" id="2528022"/>
    <lineage>
        <taxon>Bacteria</taxon>
        <taxon>Pseudomonadati</taxon>
        <taxon>Planctomycetota</taxon>
        <taxon>Planctomycetia</taxon>
        <taxon>Pirellulales</taxon>
        <taxon>Lacipirellulaceae</taxon>
        <taxon>Botrimarina</taxon>
    </lineage>
</organism>
<dbReference type="InterPro" id="IPR012902">
    <property type="entry name" value="N_methyl_site"/>
</dbReference>
<dbReference type="InterPro" id="IPR045584">
    <property type="entry name" value="Pilin-like"/>
</dbReference>
<reference evidence="3 4" key="1">
    <citation type="submission" date="2019-02" db="EMBL/GenBank/DDBJ databases">
        <title>Deep-cultivation of Planctomycetes and their phenomic and genomic characterization uncovers novel biology.</title>
        <authorList>
            <person name="Wiegand S."/>
            <person name="Jogler M."/>
            <person name="Boedeker C."/>
            <person name="Pinto D."/>
            <person name="Vollmers J."/>
            <person name="Rivas-Marin E."/>
            <person name="Kohn T."/>
            <person name="Peeters S.H."/>
            <person name="Heuer A."/>
            <person name="Rast P."/>
            <person name="Oberbeckmann S."/>
            <person name="Bunk B."/>
            <person name="Jeske O."/>
            <person name="Meyerdierks A."/>
            <person name="Storesund J.E."/>
            <person name="Kallscheuer N."/>
            <person name="Luecker S."/>
            <person name="Lage O.M."/>
            <person name="Pohl T."/>
            <person name="Merkel B.J."/>
            <person name="Hornburger P."/>
            <person name="Mueller R.-W."/>
            <person name="Bruemmer F."/>
            <person name="Labrenz M."/>
            <person name="Spormann A.M."/>
            <person name="Op den Camp H."/>
            <person name="Overmann J."/>
            <person name="Amann R."/>
            <person name="Jetten M.S.M."/>
            <person name="Mascher T."/>
            <person name="Medema M.H."/>
            <person name="Devos D.P."/>
            <person name="Kaster A.-K."/>
            <person name="Ovreas L."/>
            <person name="Rohde M."/>
            <person name="Galperin M.Y."/>
            <person name="Jogler C."/>
        </authorList>
    </citation>
    <scope>NUCLEOTIDE SEQUENCE [LARGE SCALE GENOMIC DNA]</scope>
    <source>
        <strain evidence="3 4">Spa11</strain>
    </source>
</reference>
<evidence type="ECO:0000259" key="2">
    <source>
        <dbReference type="Pfam" id="PF07596"/>
    </source>
</evidence>
<feature type="transmembrane region" description="Helical" evidence="1">
    <location>
        <begin position="21"/>
        <end position="47"/>
    </location>
</feature>
<dbReference type="PANTHER" id="PTHR30093:SF2">
    <property type="entry name" value="TYPE II SECRETION SYSTEM PROTEIN H"/>
    <property type="match status" value="1"/>
</dbReference>
<protein>
    <recommendedName>
        <fullName evidence="2">DUF1559 domain-containing protein</fullName>
    </recommendedName>
</protein>
<dbReference type="Proteomes" id="UP000316426">
    <property type="component" value="Chromosome"/>
</dbReference>
<dbReference type="Pfam" id="PF07596">
    <property type="entry name" value="SBP_bac_10"/>
    <property type="match status" value="1"/>
</dbReference>
<dbReference type="Gene3D" id="3.30.700.10">
    <property type="entry name" value="Glycoprotein, Type 4 Pilin"/>
    <property type="match status" value="1"/>
</dbReference>
<dbReference type="SUPFAM" id="SSF54523">
    <property type="entry name" value="Pili subunits"/>
    <property type="match status" value="1"/>
</dbReference>
<dbReference type="RefSeq" id="WP_145112957.1">
    <property type="nucleotide sequence ID" value="NZ_CP036349.1"/>
</dbReference>
<feature type="domain" description="DUF1559" evidence="2">
    <location>
        <begin position="48"/>
        <end position="335"/>
    </location>
</feature>
<gene>
    <name evidence="3" type="ORF">Spa11_27050</name>
</gene>
<dbReference type="PANTHER" id="PTHR30093">
    <property type="entry name" value="GENERAL SECRETION PATHWAY PROTEIN G"/>
    <property type="match status" value="1"/>
</dbReference>
<dbReference type="Pfam" id="PF07963">
    <property type="entry name" value="N_methyl"/>
    <property type="match status" value="1"/>
</dbReference>
<keyword evidence="1" id="KW-0812">Transmembrane</keyword>
<dbReference type="InterPro" id="IPR011453">
    <property type="entry name" value="DUF1559"/>
</dbReference>
<dbReference type="NCBIfam" id="TIGR02532">
    <property type="entry name" value="IV_pilin_GFxxxE"/>
    <property type="match status" value="1"/>
</dbReference>
<evidence type="ECO:0000313" key="3">
    <source>
        <dbReference type="EMBL" id="QDV74501.1"/>
    </source>
</evidence>
<keyword evidence="1" id="KW-0472">Membrane</keyword>
<keyword evidence="4" id="KW-1185">Reference proteome</keyword>